<reference evidence="3" key="1">
    <citation type="submission" date="2008-05" db="EMBL/GenBank/DDBJ databases">
        <authorList>
            <person name="Strittmatter A."/>
            <person name="Liesegang H."/>
            <person name="Rabus R."/>
            <person name="Decker I."/>
            <person name="Amann J."/>
            <person name="Andres S."/>
            <person name="Henne A."/>
            <person name="Martinez-Arias R."/>
            <person name="Bartels D."/>
            <person name="Goesmann A."/>
            <person name="Krause L."/>
            <person name="Puehler A."/>
            <person name="Klenk H.-K."/>
            <person name="Richter M."/>
            <person name="Schueler M."/>
            <person name="Gloeckner F.O."/>
            <person name="Meyerdierks A."/>
            <person name="Widdel F."/>
            <person name="Gottschalk G."/>
            <person name="Amann R."/>
        </authorList>
    </citation>
    <scope>NUCLEOTIDE SEQUENCE</scope>
    <source>
        <strain>HRM2</strain>
    </source>
</reference>
<dbReference type="EMBL" id="CP001087">
    <property type="protein sequence ID" value="ACN16435.1"/>
    <property type="molecule type" value="Genomic_DNA"/>
</dbReference>
<dbReference type="KEGG" id="dat:HRM2_36810"/>
<evidence type="ECO:0000259" key="1">
    <source>
        <dbReference type="PROSITE" id="PS50994"/>
    </source>
</evidence>
<name>C0QA21_DESAH</name>
<dbReference type="SUPFAM" id="SSF46689">
    <property type="entry name" value="Homeodomain-like"/>
    <property type="match status" value="1"/>
</dbReference>
<dbReference type="GO" id="GO:0003676">
    <property type="term" value="F:nucleic acid binding"/>
    <property type="evidence" value="ECO:0007669"/>
    <property type="project" value="InterPro"/>
</dbReference>
<organism evidence="3 4">
    <name type="scientific">Desulforapulum autotrophicum (strain ATCC 43914 / DSM 3382 / VKM B-1955 / HRM2)</name>
    <name type="common">Desulfobacterium autotrophicum</name>
    <dbReference type="NCBI Taxonomy" id="177437"/>
    <lineage>
        <taxon>Bacteria</taxon>
        <taxon>Pseudomonadati</taxon>
        <taxon>Thermodesulfobacteriota</taxon>
        <taxon>Desulfobacteria</taxon>
        <taxon>Desulfobacterales</taxon>
        <taxon>Desulfobacteraceae</taxon>
        <taxon>Desulforapulum</taxon>
    </lineage>
</organism>
<protein>
    <submittedName>
        <fullName evidence="2">Transposase /integrase family protein</fullName>
    </submittedName>
    <submittedName>
        <fullName evidence="3">Transposase/integrase family protein</fullName>
    </submittedName>
</protein>
<dbReference type="Gene3D" id="3.30.420.10">
    <property type="entry name" value="Ribonuclease H-like superfamily/Ribonuclease H"/>
    <property type="match status" value="1"/>
</dbReference>
<dbReference type="PANTHER" id="PTHR35004">
    <property type="entry name" value="TRANSPOSASE RV3428C-RELATED"/>
    <property type="match status" value="1"/>
</dbReference>
<dbReference type="Pfam" id="PF13565">
    <property type="entry name" value="HTH_32"/>
    <property type="match status" value="1"/>
</dbReference>
<sequence>MATPDLAELAVWRYGIISRLLHRNGDEETLEEALIRLSSVQYRKLDGHFVSYSPDTLKKWFYRYRNGGLPALNNSPRKDIGTHGTIPQTIVDRLFKLREEHPRWTLSRMLDQLVQENLWDKKSPARSTLYRFAQTANLKRDPHLAAHVPARPFAYSFFGQLWMADFLHGPKIREKGKKRKTYLHAIIDDATRYIVHAGFFTAESTEVMMAELMASVRTHGKPIRFYTDNGACYASKHLKFVCANLGIHLIHTPPGKPRGRGKVERFFRSVRDQFLDGKKAPAKTLDGLNKAFREWVASYHKRIHSSLGISPLQKRLSHQSACKALPETVEIEPLFRMKRRCKVYLNNTIRLKRRIYEVIDALPGQRVDVWFMPWNLDMVWYGPELKPAKPVDPISNANRIRR</sequence>
<proteinExistence type="predicted"/>
<dbReference type="PROSITE" id="PS50994">
    <property type="entry name" value="INTEGRASE"/>
    <property type="match status" value="1"/>
</dbReference>
<dbReference type="RefSeq" id="WP_015905197.1">
    <property type="nucleotide sequence ID" value="NC_012108.1"/>
</dbReference>
<dbReference type="Pfam" id="PF00665">
    <property type="entry name" value="rve"/>
    <property type="match status" value="1"/>
</dbReference>
<evidence type="ECO:0000313" key="2">
    <source>
        <dbReference type="EMBL" id="ACN16435.1"/>
    </source>
</evidence>
<dbReference type="PANTHER" id="PTHR35004:SF6">
    <property type="entry name" value="TRANSPOSASE"/>
    <property type="match status" value="1"/>
</dbReference>
<evidence type="ECO:0000313" key="3">
    <source>
        <dbReference type="EMBL" id="ACN16739.1"/>
    </source>
</evidence>
<evidence type="ECO:0000313" key="4">
    <source>
        <dbReference type="Proteomes" id="UP000000442"/>
    </source>
</evidence>
<dbReference type="AlphaFoldDB" id="C0QA21"/>
<dbReference type="GO" id="GO:0015074">
    <property type="term" value="P:DNA integration"/>
    <property type="evidence" value="ECO:0007669"/>
    <property type="project" value="InterPro"/>
</dbReference>
<dbReference type="STRING" id="177437.HRM2_33600"/>
<gene>
    <name evidence="2" type="ordered locus">HRM2_33600</name>
    <name evidence="3" type="ordered locus">HRM2_36810</name>
</gene>
<dbReference type="SUPFAM" id="SSF53098">
    <property type="entry name" value="Ribonuclease H-like"/>
    <property type="match status" value="1"/>
</dbReference>
<dbReference type="InterPro" id="IPR012337">
    <property type="entry name" value="RNaseH-like_sf"/>
</dbReference>
<dbReference type="InterPro" id="IPR009057">
    <property type="entry name" value="Homeodomain-like_sf"/>
</dbReference>
<dbReference type="InterPro" id="IPR036397">
    <property type="entry name" value="RNaseH_sf"/>
</dbReference>
<reference evidence="3 4" key="2">
    <citation type="journal article" date="2009" name="Environ. Microbiol.">
        <title>Genome sequence of Desulfobacterium autotrophicum HRM2, a marine sulfate reducer oxidizing organic carbon completely to carbon dioxide.</title>
        <authorList>
            <person name="Strittmatter A.W."/>
            <person name="Liesegang H."/>
            <person name="Rabus R."/>
            <person name="Decker I."/>
            <person name="Amann J."/>
            <person name="Andres S."/>
            <person name="Henne A."/>
            <person name="Fricke W.F."/>
            <person name="Martinez-Arias R."/>
            <person name="Bartels D."/>
            <person name="Goesmann A."/>
            <person name="Krause L."/>
            <person name="Puehler A."/>
            <person name="Klenk H.P."/>
            <person name="Richter M."/>
            <person name="Schuler M."/>
            <person name="Gloeckner F.O."/>
            <person name="Meyerdierks A."/>
            <person name="Gottschalk G."/>
            <person name="Amann R."/>
        </authorList>
    </citation>
    <scope>NUCLEOTIDE SEQUENCE [LARGE SCALE GENOMIC DNA]</scope>
    <source>
        <strain evidence="4">ATCC 43914 / DSM 3382 / HRM2</strain>
        <strain evidence="3">HRM2</strain>
    </source>
</reference>
<dbReference type="EMBL" id="CP001087">
    <property type="protein sequence ID" value="ACN16739.1"/>
    <property type="molecule type" value="Genomic_DNA"/>
</dbReference>
<feature type="domain" description="Integrase catalytic" evidence="1">
    <location>
        <begin position="148"/>
        <end position="319"/>
    </location>
</feature>
<dbReference type="Proteomes" id="UP000000442">
    <property type="component" value="Chromosome"/>
</dbReference>
<dbReference type="KEGG" id="dat:HRM2_33600"/>
<dbReference type="HOGENOM" id="CLU_038364_0_0_7"/>
<keyword evidence="4" id="KW-1185">Reference proteome</keyword>
<dbReference type="InterPro" id="IPR001584">
    <property type="entry name" value="Integrase_cat-core"/>
</dbReference>
<dbReference type="OrthoDB" id="5522631at2"/>
<accession>C0QA21</accession>
<dbReference type="eggNOG" id="COG2801">
    <property type="taxonomic scope" value="Bacteria"/>
</dbReference>